<dbReference type="PATRIC" id="fig|1115809.3.peg.1629"/>
<feature type="region of interest" description="Disordered" evidence="1">
    <location>
        <begin position="80"/>
        <end position="111"/>
    </location>
</feature>
<reference evidence="2 3" key="1">
    <citation type="submission" date="2013-08" db="EMBL/GenBank/DDBJ databases">
        <authorList>
            <person name="Durkin A.S."/>
            <person name="Haft D.R."/>
            <person name="McCorrison J."/>
            <person name="Torralba M."/>
            <person name="Gillis M."/>
            <person name="Haft D.H."/>
            <person name="Methe B."/>
            <person name="Sutton G."/>
            <person name="Nelson K.E."/>
        </authorList>
    </citation>
    <scope>NUCLEOTIDE SEQUENCE [LARGE SCALE GENOMIC DNA]</scope>
    <source>
        <strain evidence="2 3">F0067</strain>
    </source>
</reference>
<protein>
    <submittedName>
        <fullName evidence="2">Uncharacterized protein</fullName>
    </submittedName>
</protein>
<evidence type="ECO:0000256" key="1">
    <source>
        <dbReference type="SAM" id="MobiDB-lite"/>
    </source>
</evidence>
<dbReference type="AlphaFoldDB" id="U2QCU7"/>
<gene>
    <name evidence="2" type="ORF">HMPREF9135_1246</name>
</gene>
<sequence>MSKLPFCLAKEPLLLCQRTAIASQKQPSYPAKAALLQANRPTFLIPHFTFHIVSSPFARQPPIVSHSTLHISHCFQPFGKTKSTPSGKHGRRIGAQQPGYVHATAYPQAHK</sequence>
<comment type="caution">
    <text evidence="2">The sequence shown here is derived from an EMBL/GenBank/DDBJ whole genome shotgun (WGS) entry which is preliminary data.</text>
</comment>
<name>U2QCU7_9BACT</name>
<evidence type="ECO:0000313" key="3">
    <source>
        <dbReference type="Proteomes" id="UP000016648"/>
    </source>
</evidence>
<dbReference type="EMBL" id="AWEY01000029">
    <property type="protein sequence ID" value="ERK39143.1"/>
    <property type="molecule type" value="Genomic_DNA"/>
</dbReference>
<organism evidence="2 3">
    <name type="scientific">Segatella baroniae F0067</name>
    <dbReference type="NCBI Taxonomy" id="1115809"/>
    <lineage>
        <taxon>Bacteria</taxon>
        <taxon>Pseudomonadati</taxon>
        <taxon>Bacteroidota</taxon>
        <taxon>Bacteroidia</taxon>
        <taxon>Bacteroidales</taxon>
        <taxon>Prevotellaceae</taxon>
        <taxon>Segatella</taxon>
    </lineage>
</organism>
<keyword evidence="3" id="KW-1185">Reference proteome</keyword>
<evidence type="ECO:0000313" key="2">
    <source>
        <dbReference type="EMBL" id="ERK39143.1"/>
    </source>
</evidence>
<dbReference type="Proteomes" id="UP000016648">
    <property type="component" value="Unassembled WGS sequence"/>
</dbReference>
<proteinExistence type="predicted"/>
<accession>U2QCU7</accession>